<dbReference type="InterPro" id="IPR000210">
    <property type="entry name" value="BTB/POZ_dom"/>
</dbReference>
<dbReference type="Proteomes" id="UP000030742">
    <property type="component" value="Unassembled WGS sequence"/>
</dbReference>
<feature type="region of interest" description="Disordered" evidence="1">
    <location>
        <begin position="450"/>
        <end position="470"/>
    </location>
</feature>
<dbReference type="STRING" id="77166.U4UMH6"/>
<sequence length="995" mass="112063">MSGLEGAIQALQGSPTPKALVKALICIRHEVDWPKKRQNVVLLRTKGALKQIAAILLATNQKSCLDLALSILGNCMMERACTNELVTQHGILSILSQLLKRHANQDSINGRTFRIVGNMCHHRDQWATLMINKKPTIVSHIVKVVQAASKDQLPDGEKISEATLVTALRALRELQNSNTVKCLVKQFGALKAVGSLFIKYSERWQACKENEKTLLDIIRVIHEYSRFRNYDSILELRSTDRGDSLVHLSSILILDPRKIVKIVMNFIKSCQLQSELPIPEICTKFIEVLEEHSIVKGTSLGILPIAGQCTEYLQCLCYLLDHPANRSLERCGRAIPLLIKVLSDFDEASNNIVNCCIILIHTLNKFRYDDKLIAEQLANDIIPVLVGKLAWLVGPPDVVNFKHLSEKRRKYTFSNSSIVKKRLRYPDTLKECGSSPNSSDDELEFYRSCMRSPSPGSSSDSDSGNALSWSEGGISPNRSLAHGWCAPNHLDANFYEAEFPESDSDDYSPVCSEVDEADFGAHDHDFQDFGELDEVNPAVEEAGDAASEDSRSNVRRSLQVSLCHEIVALIRSYLKVQPHHPHLAKVELVMQLTKCAINEQFDVKDVICEIVKCGEHLISLMQTNYIHTLNDMRNIPANHETCSRCLFNAHFTYRILKSFSETAESGAGKGDIAHKLMRGDWKVKQSLVLVIPYIIANRSILGKLMLNCGGLDVLMKLLQENDGQDNRRSLKVLVQMAHSVLINNPKSLSVRTMGWPKLAIGEYELAETCSNVVSFRLDDGCLIPSDRDFLVKQSDFFKGLLDGHFKESEQAEVALAEVESKSFKCLLFIIQAIELQKPSKNIEIVLDLDTLLDLISLCDRFLLSDLCLIITDTVQQFHIAVDTVPLIYNWSVESGTNLLRIESVAFALVASVDDRERYAMIQKLFALGYKKQLLGDIDTLLRRYLSISDYSPLRKSHAIKRDAMREMKESVVLMNSLKHKDRHWHQLLSWERGLY</sequence>
<protein>
    <recommendedName>
        <fullName evidence="2">BTB domain-containing protein</fullName>
    </recommendedName>
</protein>
<dbReference type="PANTHER" id="PTHR23312">
    <property type="entry name" value="ARMC5 ARMADILLO REPEAT-CONTAINING -RELATED"/>
    <property type="match status" value="1"/>
</dbReference>
<dbReference type="InterPro" id="IPR055445">
    <property type="entry name" value="ARM_ARMC5"/>
</dbReference>
<dbReference type="Gene3D" id="1.25.10.10">
    <property type="entry name" value="Leucine-rich Repeat Variant"/>
    <property type="match status" value="1"/>
</dbReference>
<dbReference type="InterPro" id="IPR011333">
    <property type="entry name" value="SKP1/BTB/POZ_sf"/>
</dbReference>
<dbReference type="SUPFAM" id="SSF54695">
    <property type="entry name" value="POZ domain"/>
    <property type="match status" value="1"/>
</dbReference>
<dbReference type="Gene3D" id="3.30.710.10">
    <property type="entry name" value="Potassium Channel Kv1.1, Chain A"/>
    <property type="match status" value="1"/>
</dbReference>
<dbReference type="InterPro" id="IPR011989">
    <property type="entry name" value="ARM-like"/>
</dbReference>
<feature type="non-terminal residue" evidence="3">
    <location>
        <position position="995"/>
    </location>
</feature>
<dbReference type="GO" id="GO:0005829">
    <property type="term" value="C:cytosol"/>
    <property type="evidence" value="ECO:0007669"/>
    <property type="project" value="TreeGrafter"/>
</dbReference>
<dbReference type="GO" id="GO:0009653">
    <property type="term" value="P:anatomical structure morphogenesis"/>
    <property type="evidence" value="ECO:0007669"/>
    <property type="project" value="TreeGrafter"/>
</dbReference>
<dbReference type="InterPro" id="IPR016024">
    <property type="entry name" value="ARM-type_fold"/>
</dbReference>
<evidence type="ECO:0000256" key="1">
    <source>
        <dbReference type="SAM" id="MobiDB-lite"/>
    </source>
</evidence>
<dbReference type="OrthoDB" id="6086604at2759"/>
<evidence type="ECO:0000313" key="3">
    <source>
        <dbReference type="EMBL" id="ERL95289.1"/>
    </source>
</evidence>
<proteinExistence type="predicted"/>
<feature type="domain" description="BTB" evidence="2">
    <location>
        <begin position="769"/>
        <end position="839"/>
    </location>
</feature>
<dbReference type="AlphaFoldDB" id="U4UMH6"/>
<feature type="compositionally biased region" description="Low complexity" evidence="1">
    <location>
        <begin position="452"/>
        <end position="464"/>
    </location>
</feature>
<dbReference type="PANTHER" id="PTHR23312:SF8">
    <property type="entry name" value="ARMADILLO REPEAT-CONTAINING PROTEIN 5"/>
    <property type="match status" value="1"/>
</dbReference>
<dbReference type="Pfam" id="PF00651">
    <property type="entry name" value="BTB"/>
    <property type="match status" value="1"/>
</dbReference>
<name>U4UMH6_DENPD</name>
<evidence type="ECO:0000259" key="2">
    <source>
        <dbReference type="PROSITE" id="PS50097"/>
    </source>
</evidence>
<evidence type="ECO:0000313" key="4">
    <source>
        <dbReference type="Proteomes" id="UP000030742"/>
    </source>
</evidence>
<organism evidence="3 4">
    <name type="scientific">Dendroctonus ponderosae</name>
    <name type="common">Mountain pine beetle</name>
    <dbReference type="NCBI Taxonomy" id="77166"/>
    <lineage>
        <taxon>Eukaryota</taxon>
        <taxon>Metazoa</taxon>
        <taxon>Ecdysozoa</taxon>
        <taxon>Arthropoda</taxon>
        <taxon>Hexapoda</taxon>
        <taxon>Insecta</taxon>
        <taxon>Pterygota</taxon>
        <taxon>Neoptera</taxon>
        <taxon>Endopterygota</taxon>
        <taxon>Coleoptera</taxon>
        <taxon>Polyphaga</taxon>
        <taxon>Cucujiformia</taxon>
        <taxon>Curculionidae</taxon>
        <taxon>Scolytinae</taxon>
        <taxon>Dendroctonus</taxon>
    </lineage>
</organism>
<accession>U4UMH6</accession>
<dbReference type="SUPFAM" id="SSF48371">
    <property type="entry name" value="ARM repeat"/>
    <property type="match status" value="1"/>
</dbReference>
<reference evidence="3 4" key="1">
    <citation type="journal article" date="2013" name="Genome Biol.">
        <title>Draft genome of the mountain pine beetle, Dendroctonus ponderosae Hopkins, a major forest pest.</title>
        <authorList>
            <person name="Keeling C.I."/>
            <person name="Yuen M.M."/>
            <person name="Liao N.Y."/>
            <person name="Docking T.R."/>
            <person name="Chan S.K."/>
            <person name="Taylor G.A."/>
            <person name="Palmquist D.L."/>
            <person name="Jackman S.D."/>
            <person name="Nguyen A."/>
            <person name="Li M."/>
            <person name="Henderson H."/>
            <person name="Janes J.K."/>
            <person name="Zhao Y."/>
            <person name="Pandoh P."/>
            <person name="Moore R."/>
            <person name="Sperling F.A."/>
            <person name="Huber D.P."/>
            <person name="Birol I."/>
            <person name="Jones S.J."/>
            <person name="Bohlmann J."/>
        </authorList>
    </citation>
    <scope>NUCLEOTIDE SEQUENCE</scope>
</reference>
<dbReference type="PROSITE" id="PS50097">
    <property type="entry name" value="BTB"/>
    <property type="match status" value="1"/>
</dbReference>
<dbReference type="EMBL" id="KB632417">
    <property type="protein sequence ID" value="ERL95289.1"/>
    <property type="molecule type" value="Genomic_DNA"/>
</dbReference>
<gene>
    <name evidence="3" type="ORF">D910_12555</name>
</gene>
<dbReference type="Pfam" id="PF24768">
    <property type="entry name" value="ARM_ARMC5"/>
    <property type="match status" value="1"/>
</dbReference>